<comment type="caution">
    <text evidence="1">The sequence shown here is derived from an EMBL/GenBank/DDBJ whole genome shotgun (WGS) entry which is preliminary data.</text>
</comment>
<evidence type="ECO:0000313" key="1">
    <source>
        <dbReference type="EMBL" id="KAK3781768.1"/>
    </source>
</evidence>
<proteinExistence type="predicted"/>
<protein>
    <submittedName>
        <fullName evidence="1">Uncharacterized protein</fullName>
    </submittedName>
</protein>
<name>A0AAE1DU61_9GAST</name>
<dbReference type="Proteomes" id="UP001283361">
    <property type="component" value="Unassembled WGS sequence"/>
</dbReference>
<reference evidence="1" key="1">
    <citation type="journal article" date="2023" name="G3 (Bethesda)">
        <title>A reference genome for the long-term kleptoplast-retaining sea slug Elysia crispata morphotype clarki.</title>
        <authorList>
            <person name="Eastman K.E."/>
            <person name="Pendleton A.L."/>
            <person name="Shaikh M.A."/>
            <person name="Suttiyut T."/>
            <person name="Ogas R."/>
            <person name="Tomko P."/>
            <person name="Gavelis G."/>
            <person name="Widhalm J.R."/>
            <person name="Wisecaver J.H."/>
        </authorList>
    </citation>
    <scope>NUCLEOTIDE SEQUENCE</scope>
    <source>
        <strain evidence="1">ECLA1</strain>
    </source>
</reference>
<accession>A0AAE1DU61</accession>
<dbReference type="EMBL" id="JAWDGP010002600">
    <property type="protein sequence ID" value="KAK3781768.1"/>
    <property type="molecule type" value="Genomic_DNA"/>
</dbReference>
<gene>
    <name evidence="1" type="ORF">RRG08_021414</name>
</gene>
<keyword evidence="2" id="KW-1185">Reference proteome</keyword>
<evidence type="ECO:0000313" key="2">
    <source>
        <dbReference type="Proteomes" id="UP001283361"/>
    </source>
</evidence>
<organism evidence="1 2">
    <name type="scientific">Elysia crispata</name>
    <name type="common">lettuce slug</name>
    <dbReference type="NCBI Taxonomy" id="231223"/>
    <lineage>
        <taxon>Eukaryota</taxon>
        <taxon>Metazoa</taxon>
        <taxon>Spiralia</taxon>
        <taxon>Lophotrochozoa</taxon>
        <taxon>Mollusca</taxon>
        <taxon>Gastropoda</taxon>
        <taxon>Heterobranchia</taxon>
        <taxon>Euthyneura</taxon>
        <taxon>Panpulmonata</taxon>
        <taxon>Sacoglossa</taxon>
        <taxon>Placobranchoidea</taxon>
        <taxon>Plakobranchidae</taxon>
        <taxon>Elysia</taxon>
    </lineage>
</organism>
<sequence length="126" mass="14467">MDPTMAFTAANQQKPTVSQGPVKSLGRWYDSSMKDTRRGIETVELTTEGHLAIKRYVLQGKFKVWRLLFMLIPKILWPLLVYEICLTTVKAIEPKINKFTRRWLGVPPGLTDVAKLKLPLRSILEE</sequence>
<dbReference type="AlphaFoldDB" id="A0AAE1DU61"/>